<feature type="domain" description="Fibronectin type III-like" evidence="12">
    <location>
        <begin position="677"/>
        <end position="746"/>
    </location>
</feature>
<feature type="signal peptide" evidence="11">
    <location>
        <begin position="1"/>
        <end position="28"/>
    </location>
</feature>
<evidence type="ECO:0000313" key="13">
    <source>
        <dbReference type="EMBL" id="MBB5720005.1"/>
    </source>
</evidence>
<gene>
    <name evidence="13" type="ORF">FHR23_002964</name>
</gene>
<reference evidence="13 14" key="1">
    <citation type="submission" date="2020-08" db="EMBL/GenBank/DDBJ databases">
        <title>Genomic Encyclopedia of Type Strains, Phase IV (KMG-IV): sequencing the most valuable type-strain genomes for metagenomic binning, comparative biology and taxonomic classification.</title>
        <authorList>
            <person name="Goeker M."/>
        </authorList>
    </citation>
    <scope>NUCLEOTIDE SEQUENCE [LARGE SCALE GENOMIC DNA]</scope>
    <source>
        <strain evidence="13 14">DSM 27203</strain>
    </source>
</reference>
<evidence type="ECO:0000256" key="5">
    <source>
        <dbReference type="ARBA" id="ARBA00022801"/>
    </source>
</evidence>
<comment type="catalytic activity">
    <reaction evidence="1">
        <text>Hydrolysis of terminal, non-reducing beta-D-glucosyl residues with release of beta-D-glucose.</text>
        <dbReference type="EC" id="3.2.1.21"/>
    </reaction>
</comment>
<dbReference type="InterPro" id="IPR019800">
    <property type="entry name" value="Glyco_hydro_3_AS"/>
</dbReference>
<dbReference type="PRINTS" id="PR00133">
    <property type="entry name" value="GLHYDRLASE3"/>
</dbReference>
<dbReference type="InterPro" id="IPR036881">
    <property type="entry name" value="Glyco_hydro_3_C_sf"/>
</dbReference>
<dbReference type="InterPro" id="IPR017853">
    <property type="entry name" value="GH"/>
</dbReference>
<evidence type="ECO:0000256" key="3">
    <source>
        <dbReference type="ARBA" id="ARBA00012744"/>
    </source>
</evidence>
<dbReference type="Pfam" id="PF00933">
    <property type="entry name" value="Glyco_hydro_3"/>
    <property type="match status" value="1"/>
</dbReference>
<dbReference type="Gene3D" id="2.60.40.10">
    <property type="entry name" value="Immunoglobulins"/>
    <property type="match status" value="1"/>
</dbReference>
<sequence>MLKKPVARRSIIQALGLMTAWSATPVRAALKSMDAKQTPAFIDKLIQRMTLEEKAGQLTIMAAAWGGSHATALNPPGDGKGFDDQLADAAAGRLTGVFNGGGAEMALRMQKAVMQKSRMKIPLLFAADVIHGFRTIFPIPLAEASSFDPDLAMRTARAAAFEASGAGIDWTFAPMVDIARDQRWGRVMEGAGEDVYLGDLFAAARTRGFQGESLNSDESCLACPKHFAAYGAVEAGLDYNHVDMSMRTLREVYLPPFKKAFEAGAMTTMASFNDINGVPSTENHWLLTELLRDEWGFTGMVVSDYTGDQELIAHGVAADGKDAARLAFLAGVDMSMQSDLYYKHLPDLVRGGAIPEEKVDMSVRRVLMIKAMLGLFDDPFLRIKPAREKSRAFLPANIALSREAARKSIVLLKNEGDLLPLSTSKKIAVIGPFADGKHDLIGGWVVYGTDQDAVDMPTALRAAGADFTVTKGSDVEKPLEGGIDAAVAAAQAADVVVLAIGESQNMSGEAQSRVDIVVPEPQQAVAEAVAKTGKPIVVLLKNGRGLALKGAVRDAAAILVTWQLGTQGSNAIADILFGAHGPSGRLPISLPYATGQEPYYYAHRSTGRPQPADQPREPYKAQYRTVPNAALYPFGHGLTYGNIAYSDLTMSSADLPWDGTIELGATITNSGKRAAEETAQLYIHDVVANVTRPVRLLTAFQKVQLAPGESKKVRFSITRQDLLYIGLDMKWGVEPGAFDVWIAPSAQAEGVKGSFTLQGG</sequence>
<dbReference type="InterPro" id="IPR002772">
    <property type="entry name" value="Glyco_hydro_3_C"/>
</dbReference>
<dbReference type="InterPro" id="IPR051915">
    <property type="entry name" value="Cellulose_Degrad_GH3"/>
</dbReference>
<dbReference type="InterPro" id="IPR036962">
    <property type="entry name" value="Glyco_hydro_3_N_sf"/>
</dbReference>
<evidence type="ECO:0000256" key="4">
    <source>
        <dbReference type="ARBA" id="ARBA00022729"/>
    </source>
</evidence>
<comment type="similarity">
    <text evidence="2 10">Belongs to the glycosyl hydrolase 3 family.</text>
</comment>
<evidence type="ECO:0000313" key="14">
    <source>
        <dbReference type="Proteomes" id="UP000554342"/>
    </source>
</evidence>
<dbReference type="Pfam" id="PF14310">
    <property type="entry name" value="Fn3-like"/>
    <property type="match status" value="1"/>
</dbReference>
<organism evidence="13 14">
    <name type="scientific">Stakelama sediminis</name>
    <dbReference type="NCBI Taxonomy" id="463200"/>
    <lineage>
        <taxon>Bacteria</taxon>
        <taxon>Pseudomonadati</taxon>
        <taxon>Pseudomonadota</taxon>
        <taxon>Alphaproteobacteria</taxon>
        <taxon>Sphingomonadales</taxon>
        <taxon>Sphingomonadaceae</taxon>
        <taxon>Stakelama</taxon>
    </lineage>
</organism>
<dbReference type="EC" id="3.2.1.21" evidence="3"/>
<evidence type="ECO:0000256" key="9">
    <source>
        <dbReference type="ARBA" id="ARBA00032594"/>
    </source>
</evidence>
<dbReference type="GO" id="GO:0009251">
    <property type="term" value="P:glucan catabolic process"/>
    <property type="evidence" value="ECO:0007669"/>
    <property type="project" value="TreeGrafter"/>
</dbReference>
<dbReference type="AlphaFoldDB" id="A0A840Z264"/>
<keyword evidence="5 10" id="KW-0378">Hydrolase</keyword>
<name>A0A840Z264_9SPHN</name>
<keyword evidence="14" id="KW-1185">Reference proteome</keyword>
<dbReference type="SMART" id="SM01217">
    <property type="entry name" value="Fn3_like"/>
    <property type="match status" value="1"/>
</dbReference>
<evidence type="ECO:0000256" key="7">
    <source>
        <dbReference type="ARBA" id="ARBA00031448"/>
    </source>
</evidence>
<dbReference type="Proteomes" id="UP000554342">
    <property type="component" value="Unassembled WGS sequence"/>
</dbReference>
<dbReference type="Gene3D" id="3.20.20.300">
    <property type="entry name" value="Glycoside hydrolase, family 3, N-terminal domain"/>
    <property type="match status" value="1"/>
</dbReference>
<evidence type="ECO:0000256" key="11">
    <source>
        <dbReference type="SAM" id="SignalP"/>
    </source>
</evidence>
<dbReference type="InterPro" id="IPR013783">
    <property type="entry name" value="Ig-like_fold"/>
</dbReference>
<keyword evidence="4 11" id="KW-0732">Signal</keyword>
<dbReference type="Pfam" id="PF01915">
    <property type="entry name" value="Glyco_hydro_3_C"/>
    <property type="match status" value="1"/>
</dbReference>
<dbReference type="SUPFAM" id="SSF51445">
    <property type="entry name" value="(Trans)glycosidases"/>
    <property type="match status" value="1"/>
</dbReference>
<evidence type="ECO:0000256" key="8">
    <source>
        <dbReference type="ARBA" id="ARBA00032194"/>
    </source>
</evidence>
<evidence type="ECO:0000256" key="10">
    <source>
        <dbReference type="RuleBase" id="RU361161"/>
    </source>
</evidence>
<comment type="caution">
    <text evidence="13">The sequence shown here is derived from an EMBL/GenBank/DDBJ whole genome shotgun (WGS) entry which is preliminary data.</text>
</comment>
<dbReference type="Gene3D" id="3.40.50.1700">
    <property type="entry name" value="Glycoside hydrolase family 3 C-terminal domain"/>
    <property type="match status" value="1"/>
</dbReference>
<dbReference type="GO" id="GO:0008422">
    <property type="term" value="F:beta-glucosidase activity"/>
    <property type="evidence" value="ECO:0007669"/>
    <property type="project" value="UniProtKB-EC"/>
</dbReference>
<dbReference type="FunFam" id="2.60.40.10:FF:000495">
    <property type="entry name" value="Periplasmic beta-glucosidase"/>
    <property type="match status" value="1"/>
</dbReference>
<proteinExistence type="inferred from homology"/>
<dbReference type="PANTHER" id="PTHR30620">
    <property type="entry name" value="PERIPLASMIC BETA-GLUCOSIDASE-RELATED"/>
    <property type="match status" value="1"/>
</dbReference>
<dbReference type="PROSITE" id="PS00775">
    <property type="entry name" value="GLYCOSYL_HYDROL_F3"/>
    <property type="match status" value="1"/>
</dbReference>
<accession>A0A840Z264</accession>
<keyword evidence="6 10" id="KW-0326">Glycosidase</keyword>
<dbReference type="EMBL" id="JACIJI010000007">
    <property type="protein sequence ID" value="MBB5720005.1"/>
    <property type="molecule type" value="Genomic_DNA"/>
</dbReference>
<protein>
    <recommendedName>
        <fullName evidence="3">beta-glucosidase</fullName>
        <ecNumber evidence="3">3.2.1.21</ecNumber>
    </recommendedName>
    <alternativeName>
        <fullName evidence="9">Beta-D-glucoside glucohydrolase</fullName>
    </alternativeName>
    <alternativeName>
        <fullName evidence="7">Cellobiase</fullName>
    </alternativeName>
    <alternativeName>
        <fullName evidence="8">Gentiobiase</fullName>
    </alternativeName>
</protein>
<dbReference type="RefSeq" id="WP_184005447.1">
    <property type="nucleotide sequence ID" value="NZ_BAABIF010000011.1"/>
</dbReference>
<evidence type="ECO:0000256" key="6">
    <source>
        <dbReference type="ARBA" id="ARBA00023295"/>
    </source>
</evidence>
<evidence type="ECO:0000256" key="2">
    <source>
        <dbReference type="ARBA" id="ARBA00005336"/>
    </source>
</evidence>
<dbReference type="InterPro" id="IPR001764">
    <property type="entry name" value="Glyco_hydro_3_N"/>
</dbReference>
<dbReference type="FunFam" id="3.20.20.300:FF:000005">
    <property type="entry name" value="Periplasmic beta-glucosidase"/>
    <property type="match status" value="1"/>
</dbReference>
<dbReference type="InterPro" id="IPR026891">
    <property type="entry name" value="Fn3-like"/>
</dbReference>
<evidence type="ECO:0000256" key="1">
    <source>
        <dbReference type="ARBA" id="ARBA00000448"/>
    </source>
</evidence>
<feature type="chain" id="PRO_5032979641" description="beta-glucosidase" evidence="11">
    <location>
        <begin position="29"/>
        <end position="760"/>
    </location>
</feature>
<evidence type="ECO:0000259" key="12">
    <source>
        <dbReference type="SMART" id="SM01217"/>
    </source>
</evidence>
<dbReference type="PANTHER" id="PTHR30620:SF16">
    <property type="entry name" value="LYSOSOMAL BETA GLUCOSIDASE"/>
    <property type="match status" value="1"/>
</dbReference>
<dbReference type="SUPFAM" id="SSF52279">
    <property type="entry name" value="Beta-D-glucan exohydrolase, C-terminal domain"/>
    <property type="match status" value="1"/>
</dbReference>